<evidence type="ECO:0000313" key="6">
    <source>
        <dbReference type="EMBL" id="CAH9057932.1"/>
    </source>
</evidence>
<feature type="domain" description="EAL" evidence="4">
    <location>
        <begin position="442"/>
        <end position="693"/>
    </location>
</feature>
<dbReference type="PANTHER" id="PTHR44757:SF2">
    <property type="entry name" value="BIOFILM ARCHITECTURE MAINTENANCE PROTEIN MBAA"/>
    <property type="match status" value="1"/>
</dbReference>
<evidence type="ECO:0000259" key="4">
    <source>
        <dbReference type="PROSITE" id="PS50883"/>
    </source>
</evidence>
<dbReference type="Gene3D" id="3.30.70.270">
    <property type="match status" value="1"/>
</dbReference>
<dbReference type="SMART" id="SM00448">
    <property type="entry name" value="REC"/>
    <property type="match status" value="1"/>
</dbReference>
<keyword evidence="1" id="KW-0597">Phosphoprotein</keyword>
<feature type="domain" description="PAS" evidence="3">
    <location>
        <begin position="137"/>
        <end position="178"/>
    </location>
</feature>
<proteinExistence type="predicted"/>
<dbReference type="Pfam" id="PF00990">
    <property type="entry name" value="GGDEF"/>
    <property type="match status" value="1"/>
</dbReference>
<dbReference type="Pfam" id="PF00072">
    <property type="entry name" value="Response_reg"/>
    <property type="match status" value="1"/>
</dbReference>
<dbReference type="Proteomes" id="UP001152485">
    <property type="component" value="Unassembled WGS sequence"/>
</dbReference>
<dbReference type="NCBIfam" id="TIGR00229">
    <property type="entry name" value="sensory_box"/>
    <property type="match status" value="1"/>
</dbReference>
<sequence length="693" mass="77864">MFSVSEAPIRILLVDDDANQITVLHQVLKPLGQVFFEQNGVKACEQALKIIPDVILLDIEMPGFNGYQVLEKLKCDHKTANIPVIFITAYNSVDDQLRCLRSGAVDFIIKPLQPELVAARVSTQLKLKDRERKLLEVSQHARVTLESIGDAVITTNIDGQVTYMNPTAELITGITLNEAKHKPIEQVMPLRLGNDGPAHINPIRVAIAEHRIVGMVLNCQMKSQNNQWIHVEDSAAPLISQAGKTIGAVIVFNDVNESQAMALKMSHALQYDQLTKLPNRFLLMDKLKDKISESQNSGSMLGLMLLDIDRFKLINEEFGFDFGDILLKKLAQQIKSQLTKHETLSRHTADEFIVLVPNLETPSHLASLAIQIQEHILKFMTRHPEVHNFSISIGLSIFPEDACDAQSLMLHADAALHRAKKDASHGRLCFYSQDMESVYTSRRKRYIQLKNAIAKHLVVPLYQPIICAKTGHLQAVEALMRIKDENGNMIPPSEFITLAEETELIIPLGELMINLVFDQQIRWLNQGLHIRVCINISPIQFLDPSFLPFILSVMDQKAINPNMVELELTESLMLENLTQIKSDMDRLRKLGTSISIDDFGTGYSCLSYLRDLPVDSLKIDKSFVAQLNIDNPDEVLVKTISTLAQSMKLSSIAEGVESQFQAQRLQELGVPLLQGYYFSKPVTADQIQTRYLI</sequence>
<name>A0ABM9GI54_9GAMM</name>
<dbReference type="EMBL" id="CAMAPD010000007">
    <property type="protein sequence ID" value="CAH9057932.1"/>
    <property type="molecule type" value="Genomic_DNA"/>
</dbReference>
<dbReference type="SUPFAM" id="SSF55785">
    <property type="entry name" value="PYP-like sensor domain (PAS domain)"/>
    <property type="match status" value="1"/>
</dbReference>
<dbReference type="InterPro" id="IPR035919">
    <property type="entry name" value="EAL_sf"/>
</dbReference>
<dbReference type="InterPro" id="IPR013767">
    <property type="entry name" value="PAS_fold"/>
</dbReference>
<dbReference type="Pfam" id="PF00563">
    <property type="entry name" value="EAL"/>
    <property type="match status" value="1"/>
</dbReference>
<dbReference type="RefSeq" id="WP_261592927.1">
    <property type="nucleotide sequence ID" value="NZ_CAMAPD010000007.1"/>
</dbReference>
<dbReference type="CDD" id="cd01949">
    <property type="entry name" value="GGDEF"/>
    <property type="match status" value="1"/>
</dbReference>
<comment type="caution">
    <text evidence="6">The sequence shown here is derived from an EMBL/GenBank/DDBJ whole genome shotgun (WGS) entry which is preliminary data.</text>
</comment>
<dbReference type="SMART" id="SM00052">
    <property type="entry name" value="EAL"/>
    <property type="match status" value="1"/>
</dbReference>
<dbReference type="InterPro" id="IPR000160">
    <property type="entry name" value="GGDEF_dom"/>
</dbReference>
<dbReference type="Gene3D" id="3.40.50.2300">
    <property type="match status" value="1"/>
</dbReference>
<dbReference type="InterPro" id="IPR029787">
    <property type="entry name" value="Nucleotide_cyclase"/>
</dbReference>
<dbReference type="SMART" id="SM00091">
    <property type="entry name" value="PAS"/>
    <property type="match status" value="1"/>
</dbReference>
<feature type="modified residue" description="4-aspartylphosphate" evidence="1">
    <location>
        <position position="58"/>
    </location>
</feature>
<accession>A0ABM9GI54</accession>
<organism evidence="6 7">
    <name type="scientific">Pseudoalteromonas holothuriae</name>
    <dbReference type="NCBI Taxonomy" id="2963714"/>
    <lineage>
        <taxon>Bacteria</taxon>
        <taxon>Pseudomonadati</taxon>
        <taxon>Pseudomonadota</taxon>
        <taxon>Gammaproteobacteria</taxon>
        <taxon>Alteromonadales</taxon>
        <taxon>Pseudoalteromonadaceae</taxon>
        <taxon>Pseudoalteromonas</taxon>
    </lineage>
</organism>
<dbReference type="GO" id="GO:0050568">
    <property type="term" value="F:protein-glutamine glutaminase activity"/>
    <property type="evidence" value="ECO:0007669"/>
    <property type="project" value="UniProtKB-EC"/>
</dbReference>
<evidence type="ECO:0000259" key="3">
    <source>
        <dbReference type="PROSITE" id="PS50112"/>
    </source>
</evidence>
<dbReference type="PROSITE" id="PS50887">
    <property type="entry name" value="GGDEF"/>
    <property type="match status" value="1"/>
</dbReference>
<evidence type="ECO:0000256" key="1">
    <source>
        <dbReference type="PROSITE-ProRule" id="PRU00169"/>
    </source>
</evidence>
<dbReference type="InterPro" id="IPR043128">
    <property type="entry name" value="Rev_trsase/Diguanyl_cyclase"/>
</dbReference>
<evidence type="ECO:0000313" key="7">
    <source>
        <dbReference type="Proteomes" id="UP001152485"/>
    </source>
</evidence>
<protein>
    <submittedName>
        <fullName evidence="6">Protein-glutamate methylesterase/protein-glutamine glutaminase</fullName>
        <ecNumber evidence="6">3.5.1.44</ecNumber>
    </submittedName>
</protein>
<dbReference type="InterPro" id="IPR011006">
    <property type="entry name" value="CheY-like_superfamily"/>
</dbReference>
<dbReference type="CDD" id="cd01948">
    <property type="entry name" value="EAL"/>
    <property type="match status" value="1"/>
</dbReference>
<feature type="domain" description="GGDEF" evidence="5">
    <location>
        <begin position="299"/>
        <end position="433"/>
    </location>
</feature>
<dbReference type="CDD" id="cd00130">
    <property type="entry name" value="PAS"/>
    <property type="match status" value="1"/>
</dbReference>
<evidence type="ECO:0000259" key="5">
    <source>
        <dbReference type="PROSITE" id="PS50887"/>
    </source>
</evidence>
<reference evidence="6 7" key="1">
    <citation type="submission" date="2022-07" db="EMBL/GenBank/DDBJ databases">
        <authorList>
            <person name="Criscuolo A."/>
        </authorList>
    </citation>
    <scope>NUCLEOTIDE SEQUENCE [LARGE SCALE GENOMIC DNA]</scope>
    <source>
        <strain evidence="7">CIP 111951</strain>
    </source>
</reference>
<dbReference type="SMART" id="SM00267">
    <property type="entry name" value="GGDEF"/>
    <property type="match status" value="1"/>
</dbReference>
<dbReference type="EC" id="3.5.1.44" evidence="6"/>
<dbReference type="PROSITE" id="PS50883">
    <property type="entry name" value="EAL"/>
    <property type="match status" value="1"/>
</dbReference>
<keyword evidence="6" id="KW-0378">Hydrolase</keyword>
<dbReference type="SUPFAM" id="SSF141868">
    <property type="entry name" value="EAL domain-like"/>
    <property type="match status" value="1"/>
</dbReference>
<dbReference type="Gene3D" id="3.30.450.20">
    <property type="entry name" value="PAS domain"/>
    <property type="match status" value="1"/>
</dbReference>
<dbReference type="InterPro" id="IPR000014">
    <property type="entry name" value="PAS"/>
</dbReference>
<dbReference type="InterPro" id="IPR052155">
    <property type="entry name" value="Biofilm_reg_signaling"/>
</dbReference>
<dbReference type="PROSITE" id="PS50112">
    <property type="entry name" value="PAS"/>
    <property type="match status" value="1"/>
</dbReference>
<dbReference type="SUPFAM" id="SSF55073">
    <property type="entry name" value="Nucleotide cyclase"/>
    <property type="match status" value="1"/>
</dbReference>
<dbReference type="PROSITE" id="PS50110">
    <property type="entry name" value="RESPONSE_REGULATORY"/>
    <property type="match status" value="1"/>
</dbReference>
<gene>
    <name evidence="6" type="primary">cheB_6</name>
    <name evidence="6" type="ORF">PSECIP111951_01768</name>
</gene>
<dbReference type="InterPro" id="IPR001633">
    <property type="entry name" value="EAL_dom"/>
</dbReference>
<evidence type="ECO:0000259" key="2">
    <source>
        <dbReference type="PROSITE" id="PS50110"/>
    </source>
</evidence>
<dbReference type="PANTHER" id="PTHR44757">
    <property type="entry name" value="DIGUANYLATE CYCLASE DGCP"/>
    <property type="match status" value="1"/>
</dbReference>
<dbReference type="SUPFAM" id="SSF52172">
    <property type="entry name" value="CheY-like"/>
    <property type="match status" value="1"/>
</dbReference>
<dbReference type="InterPro" id="IPR001789">
    <property type="entry name" value="Sig_transdc_resp-reg_receiver"/>
</dbReference>
<dbReference type="Pfam" id="PF00989">
    <property type="entry name" value="PAS"/>
    <property type="match status" value="1"/>
</dbReference>
<dbReference type="InterPro" id="IPR035965">
    <property type="entry name" value="PAS-like_dom_sf"/>
</dbReference>
<dbReference type="Gene3D" id="3.20.20.450">
    <property type="entry name" value="EAL domain"/>
    <property type="match status" value="1"/>
</dbReference>
<dbReference type="NCBIfam" id="TIGR00254">
    <property type="entry name" value="GGDEF"/>
    <property type="match status" value="1"/>
</dbReference>
<feature type="domain" description="Response regulatory" evidence="2">
    <location>
        <begin position="10"/>
        <end position="125"/>
    </location>
</feature>